<evidence type="ECO:0008006" key="3">
    <source>
        <dbReference type="Google" id="ProtNLM"/>
    </source>
</evidence>
<proteinExistence type="predicted"/>
<dbReference type="RefSeq" id="WP_208738905.1">
    <property type="nucleotide sequence ID" value="NZ_BMNV01000002.1"/>
</dbReference>
<reference evidence="1 2" key="1">
    <citation type="submission" date="2022-08" db="EMBL/GenBank/DDBJ databases">
        <title>Taxonomy of Curtobacterium flaccumfaciens.</title>
        <authorList>
            <person name="Osdaghi E."/>
            <person name="Taghavi S.M."/>
            <person name="Hamidizade M."/>
            <person name="Abachi H."/>
            <person name="Fazliarab A."/>
            <person name="Baeyen S."/>
            <person name="Portier P."/>
            <person name="Van Vaerenbergh J."/>
            <person name="Jacques M.-A."/>
        </authorList>
    </citation>
    <scope>NUCLEOTIDE SEQUENCE [LARGE SCALE GENOMIC DNA]</scope>
    <source>
        <strain evidence="1 2">LMG8786T</strain>
    </source>
</reference>
<accession>A0ABT2HD00</accession>
<comment type="caution">
    <text evidence="1">The sequence shown here is derived from an EMBL/GenBank/DDBJ whole genome shotgun (WGS) entry which is preliminary data.</text>
</comment>
<sequence length="79" mass="8757">MSRLTAESETRELTQKYAALLKPAEAASFLLTSVGTLAQRRYLRRGPAYIKVGRSVAYRLGDLLDYVEQTRVSHNGVAA</sequence>
<protein>
    <recommendedName>
        <fullName evidence="3">Helix-turn-helix protein</fullName>
    </recommendedName>
</protein>
<organism evidence="1 2">
    <name type="scientific">Curtobacterium citreum</name>
    <dbReference type="NCBI Taxonomy" id="2036"/>
    <lineage>
        <taxon>Bacteria</taxon>
        <taxon>Bacillati</taxon>
        <taxon>Actinomycetota</taxon>
        <taxon>Actinomycetes</taxon>
        <taxon>Micrococcales</taxon>
        <taxon>Microbacteriaceae</taxon>
        <taxon>Curtobacterium</taxon>
    </lineage>
</organism>
<evidence type="ECO:0000313" key="2">
    <source>
        <dbReference type="Proteomes" id="UP001652264"/>
    </source>
</evidence>
<name>A0ABT2HD00_9MICO</name>
<dbReference type="GeneID" id="95324036"/>
<dbReference type="EMBL" id="JANVAD010000001">
    <property type="protein sequence ID" value="MCS6521119.1"/>
    <property type="molecule type" value="Genomic_DNA"/>
</dbReference>
<keyword evidence="2" id="KW-1185">Reference proteome</keyword>
<dbReference type="Proteomes" id="UP001652264">
    <property type="component" value="Unassembled WGS sequence"/>
</dbReference>
<gene>
    <name evidence="1" type="ORF">NYQ28_00890</name>
</gene>
<evidence type="ECO:0000313" key="1">
    <source>
        <dbReference type="EMBL" id="MCS6521119.1"/>
    </source>
</evidence>